<organism evidence="1 2">
    <name type="scientific">Neonectria punicea</name>
    <dbReference type="NCBI Taxonomy" id="979145"/>
    <lineage>
        <taxon>Eukaryota</taxon>
        <taxon>Fungi</taxon>
        <taxon>Dikarya</taxon>
        <taxon>Ascomycota</taxon>
        <taxon>Pezizomycotina</taxon>
        <taxon>Sordariomycetes</taxon>
        <taxon>Hypocreomycetidae</taxon>
        <taxon>Hypocreales</taxon>
        <taxon>Nectriaceae</taxon>
        <taxon>Neonectria</taxon>
    </lineage>
</organism>
<evidence type="ECO:0000313" key="2">
    <source>
        <dbReference type="Proteomes" id="UP001498476"/>
    </source>
</evidence>
<proteinExistence type="predicted"/>
<dbReference type="EMBL" id="JAZAVJ010000001">
    <property type="protein sequence ID" value="KAK7425099.1"/>
    <property type="molecule type" value="Genomic_DNA"/>
</dbReference>
<reference evidence="1 2" key="1">
    <citation type="journal article" date="2025" name="Microbiol. Resour. Announc.">
        <title>Draft genome sequences for Neonectria magnoliae and Neonectria punicea, canker pathogens of Liriodendron tulipifera and Acer saccharum in West Virginia.</title>
        <authorList>
            <person name="Petronek H.M."/>
            <person name="Kasson M.T."/>
            <person name="Metheny A.M."/>
            <person name="Stauder C.M."/>
            <person name="Lovett B."/>
            <person name="Lynch S.C."/>
            <person name="Garnas J.R."/>
            <person name="Kasson L.R."/>
            <person name="Stajich J.E."/>
        </authorList>
    </citation>
    <scope>NUCLEOTIDE SEQUENCE [LARGE SCALE GENOMIC DNA]</scope>
    <source>
        <strain evidence="1 2">NRRL 64653</strain>
    </source>
</reference>
<accession>A0ABR1HVW1</accession>
<protein>
    <submittedName>
        <fullName evidence="1">Uncharacterized protein</fullName>
    </submittedName>
</protein>
<sequence length="346" mass="39200">MPYRNETTRRDNRAHPYCQNQGRNFRRADARRNLAMEKPSDIGSAAEAVSAENGGGDCQAHLMPVYDFVHGQVDHFVLEDVDDFVPGQVRWNTNERTIPYGLGTSGISLDYRVSAPPPFETLTRPIRIIDPMEACASCGSQNHQLVGCLSASHNGLMLGCPLCNALTHDVKYCMSIQNLDLLQKVDLFLVKRANMPPFHEDEPWFRLFKTYFQLKPENGVPVRFPWSREFSQARLGDTARLQEELDAYHDQSRLPVDPATKDWPSVQAKFFSPVVRTNSLLTGPSLPKDQQNILAQNRQGFLEMVQNYDLYFTPAAWQAMVARQAMAAVHSEAEVRPFTAPLWKMT</sequence>
<comment type="caution">
    <text evidence="1">The sequence shown here is derived from an EMBL/GenBank/DDBJ whole genome shotgun (WGS) entry which is preliminary data.</text>
</comment>
<evidence type="ECO:0000313" key="1">
    <source>
        <dbReference type="EMBL" id="KAK7425099.1"/>
    </source>
</evidence>
<dbReference type="Proteomes" id="UP001498476">
    <property type="component" value="Unassembled WGS sequence"/>
</dbReference>
<keyword evidence="2" id="KW-1185">Reference proteome</keyword>
<name>A0ABR1HVW1_9HYPO</name>
<gene>
    <name evidence="1" type="ORF">QQX98_000013</name>
</gene>